<dbReference type="Proteomes" id="UP000708208">
    <property type="component" value="Unassembled WGS sequence"/>
</dbReference>
<reference evidence="1" key="1">
    <citation type="submission" date="2021-06" db="EMBL/GenBank/DDBJ databases">
        <authorList>
            <person name="Hodson N. C."/>
            <person name="Mongue J. A."/>
            <person name="Jaron S. K."/>
        </authorList>
    </citation>
    <scope>NUCLEOTIDE SEQUENCE</scope>
</reference>
<dbReference type="EMBL" id="CAJVCH010537178">
    <property type="protein sequence ID" value="CAG7825685.1"/>
    <property type="molecule type" value="Genomic_DNA"/>
</dbReference>
<sequence length="207" mass="23379">MTSWKQVTSLMKTKILERLDLVSLKGRRSTTCMNRKMKIIIFLSLSFIIIGITTACLFHNPTIFKYPLHASCNVTWTFKSKCNDVASKLVNQISVWKTNETCGTGQKCLYGLDSLNGNTLKATHTTPVKRYVDDLTFSFYPNTATSGCNVVGHSESRVWYAILDYGTNYCNLHNLVDGAGLQSDELYSELTRDEICTQYTSSNCEKY</sequence>
<dbReference type="PANTHER" id="PTHR38564">
    <property type="entry name" value="SI:CH73-250A16.5-RELATED"/>
    <property type="match status" value="1"/>
</dbReference>
<evidence type="ECO:0000313" key="2">
    <source>
        <dbReference type="Proteomes" id="UP000708208"/>
    </source>
</evidence>
<evidence type="ECO:0000313" key="1">
    <source>
        <dbReference type="EMBL" id="CAG7825685.1"/>
    </source>
</evidence>
<proteinExistence type="predicted"/>
<accession>A0A8J2L636</accession>
<dbReference type="PANTHER" id="PTHR38564:SF2">
    <property type="entry name" value="WU:FC46H12 PRECURSOR"/>
    <property type="match status" value="1"/>
</dbReference>
<name>A0A8J2L636_9HEXA</name>
<comment type="caution">
    <text evidence="1">The sequence shown here is derived from an EMBL/GenBank/DDBJ whole genome shotgun (WGS) entry which is preliminary data.</text>
</comment>
<dbReference type="AlphaFoldDB" id="A0A8J2L636"/>
<dbReference type="OrthoDB" id="5946254at2759"/>
<organism evidence="1 2">
    <name type="scientific">Allacma fusca</name>
    <dbReference type="NCBI Taxonomy" id="39272"/>
    <lineage>
        <taxon>Eukaryota</taxon>
        <taxon>Metazoa</taxon>
        <taxon>Ecdysozoa</taxon>
        <taxon>Arthropoda</taxon>
        <taxon>Hexapoda</taxon>
        <taxon>Collembola</taxon>
        <taxon>Symphypleona</taxon>
        <taxon>Sminthuridae</taxon>
        <taxon>Allacma</taxon>
    </lineage>
</organism>
<keyword evidence="2" id="KW-1185">Reference proteome</keyword>
<gene>
    <name evidence="1" type="ORF">AFUS01_LOCUS35783</name>
</gene>
<protein>
    <submittedName>
        <fullName evidence="1">Uncharacterized protein</fullName>
    </submittedName>
</protein>